<protein>
    <submittedName>
        <fullName evidence="1">Uncharacterized protein</fullName>
    </submittedName>
</protein>
<organism evidence="1 2">
    <name type="scientific">Symbiodinium natans</name>
    <dbReference type="NCBI Taxonomy" id="878477"/>
    <lineage>
        <taxon>Eukaryota</taxon>
        <taxon>Sar</taxon>
        <taxon>Alveolata</taxon>
        <taxon>Dinophyceae</taxon>
        <taxon>Suessiales</taxon>
        <taxon>Symbiodiniaceae</taxon>
        <taxon>Symbiodinium</taxon>
    </lineage>
</organism>
<proteinExistence type="predicted"/>
<sequence length="516" mass="56112">EAFLDFAGTLEISPMGAFFGELMMRSPTLLPFGKRIGLIIPDPVAEPFTLSIGYDPLLQLATLGLRAHAIMSADKDLQLGSGDAGKAAQDRCAESPQCATIFAHLGLEINLVTGAPTSMYIDTRADQAMTVPMVLQAALGYDLPDGIHSMGEFYFGEFGPFAIRFSYDALEPANVELYLVAAVGLPVLGTSLMVKVDASLARTVFEFQAVMSQGCLGLTLDNKCNGLDVQATSVGREAWSNLYGELAELFGEGFSASNLPSGLDSEDKAGPAVSLTLSPQKFEFAGEASADIVVGAAPFLSQLLPSGKIKWEVSAEAVKFDATLKSPLSSYQVRLDLDLSPLSLNEFYISLDYEPLYDFAKDAVKKTSQEVYDLCEFLDVWNSLRFSKFFLQFKAGVAELGTDMTIFSKQISLRLKLDFQAIVEGLVKLFRGDFSGLSKLATSMYDALKEKVGADPCACAEPCRARYKTTFPVMEEHKEKVPVPYWGRCRVRYPCGVKCPGVFHPLFTIPTVQKTG</sequence>
<dbReference type="EMBL" id="CAJNDS010002447">
    <property type="protein sequence ID" value="CAE7479770.1"/>
    <property type="molecule type" value="Genomic_DNA"/>
</dbReference>
<name>A0A812SKD3_9DINO</name>
<comment type="caution">
    <text evidence="1">The sequence shown here is derived from an EMBL/GenBank/DDBJ whole genome shotgun (WGS) entry which is preliminary data.</text>
</comment>
<feature type="non-terminal residue" evidence="1">
    <location>
        <position position="516"/>
    </location>
</feature>
<gene>
    <name evidence="1" type="ORF">SNAT2548_LOCUS26943</name>
</gene>
<accession>A0A812SKD3</accession>
<evidence type="ECO:0000313" key="1">
    <source>
        <dbReference type="EMBL" id="CAE7479770.1"/>
    </source>
</evidence>
<keyword evidence="2" id="KW-1185">Reference proteome</keyword>
<evidence type="ECO:0000313" key="2">
    <source>
        <dbReference type="Proteomes" id="UP000604046"/>
    </source>
</evidence>
<dbReference type="Proteomes" id="UP000604046">
    <property type="component" value="Unassembled WGS sequence"/>
</dbReference>
<dbReference type="AlphaFoldDB" id="A0A812SKD3"/>
<reference evidence="1" key="1">
    <citation type="submission" date="2021-02" db="EMBL/GenBank/DDBJ databases">
        <authorList>
            <person name="Dougan E. K."/>
            <person name="Rhodes N."/>
            <person name="Thang M."/>
            <person name="Chan C."/>
        </authorList>
    </citation>
    <scope>NUCLEOTIDE SEQUENCE</scope>
</reference>